<dbReference type="GO" id="GO:0005886">
    <property type="term" value="C:plasma membrane"/>
    <property type="evidence" value="ECO:0007669"/>
    <property type="project" value="TreeGrafter"/>
</dbReference>
<dbReference type="Proteomes" id="UP000324897">
    <property type="component" value="Chromosome 3"/>
</dbReference>
<feature type="region of interest" description="Disordered" evidence="3">
    <location>
        <begin position="1"/>
        <end position="52"/>
    </location>
</feature>
<accession>A0A5J9TL90</accession>
<feature type="transmembrane region" description="Helical" evidence="4">
    <location>
        <begin position="73"/>
        <end position="94"/>
    </location>
</feature>
<proteinExistence type="inferred from homology"/>
<dbReference type="GO" id="GO:0006820">
    <property type="term" value="P:monoatomic anion transport"/>
    <property type="evidence" value="ECO:0007669"/>
    <property type="project" value="TreeGrafter"/>
</dbReference>
<organism evidence="5 6">
    <name type="scientific">Eragrostis curvula</name>
    <name type="common">weeping love grass</name>
    <dbReference type="NCBI Taxonomy" id="38414"/>
    <lineage>
        <taxon>Eukaryota</taxon>
        <taxon>Viridiplantae</taxon>
        <taxon>Streptophyta</taxon>
        <taxon>Embryophyta</taxon>
        <taxon>Tracheophyta</taxon>
        <taxon>Spermatophyta</taxon>
        <taxon>Magnoliopsida</taxon>
        <taxon>Liliopsida</taxon>
        <taxon>Poales</taxon>
        <taxon>Poaceae</taxon>
        <taxon>PACMAD clade</taxon>
        <taxon>Chloridoideae</taxon>
        <taxon>Eragrostideae</taxon>
        <taxon>Eragrostidinae</taxon>
        <taxon>Eragrostis</taxon>
    </lineage>
</organism>
<keyword evidence="4" id="KW-0812">Transmembrane</keyword>
<feature type="transmembrane region" description="Helical" evidence="4">
    <location>
        <begin position="144"/>
        <end position="168"/>
    </location>
</feature>
<comment type="subcellular location">
    <subcellularLocation>
        <location evidence="1">Membrane</location>
        <topology evidence="1">Multi-pass membrane protein</topology>
    </subcellularLocation>
</comment>
<dbReference type="GO" id="GO:0008381">
    <property type="term" value="F:mechanosensitive monoatomic ion channel activity"/>
    <property type="evidence" value="ECO:0007669"/>
    <property type="project" value="TreeGrafter"/>
</dbReference>
<comment type="caution">
    <text evidence="5">The sequence shown here is derived from an EMBL/GenBank/DDBJ whole genome shotgun (WGS) entry which is preliminary data.</text>
</comment>
<name>A0A5J9TL90_9POAL</name>
<dbReference type="EMBL" id="RWGY01000039">
    <property type="protein sequence ID" value="TVU12153.1"/>
    <property type="molecule type" value="Genomic_DNA"/>
</dbReference>
<evidence type="ECO:0000256" key="1">
    <source>
        <dbReference type="ARBA" id="ARBA00004141"/>
    </source>
</evidence>
<dbReference type="PANTHER" id="PTHR31618">
    <property type="entry name" value="MECHANOSENSITIVE ION CHANNEL PROTEIN 5"/>
    <property type="match status" value="1"/>
</dbReference>
<feature type="non-terminal residue" evidence="5">
    <location>
        <position position="1"/>
    </location>
</feature>
<keyword evidence="6" id="KW-1185">Reference proteome</keyword>
<sequence length="169" mass="18738">MSRPKSRFVEPPIPPRSSAASPAAFASQTQTPRCAAVSTPHTPADPDDDEDLFRRAGAPASASAARCRRKTRVGLELAALALFLAVLVVSLVVSPLKGRVVWGLEIWKWCVMVITVFSGHLVSQWHVTFLVFLIERNLLLRTKVLYFVFGLRKSFQVVLWLALVLIAWS</sequence>
<evidence type="ECO:0000256" key="3">
    <source>
        <dbReference type="SAM" id="MobiDB-lite"/>
    </source>
</evidence>
<dbReference type="Gramene" id="TVU12153">
    <property type="protein sequence ID" value="TVU12153"/>
    <property type="gene ID" value="EJB05_45783"/>
</dbReference>
<evidence type="ECO:0000313" key="5">
    <source>
        <dbReference type="EMBL" id="TVU12153.1"/>
    </source>
</evidence>
<dbReference type="GO" id="GO:0050982">
    <property type="term" value="P:detection of mechanical stimulus"/>
    <property type="evidence" value="ECO:0007669"/>
    <property type="project" value="TreeGrafter"/>
</dbReference>
<dbReference type="PANTHER" id="PTHR31618:SF7">
    <property type="entry name" value="MECHANOSENSITIVE ION CHANNEL PROTEIN"/>
    <property type="match status" value="1"/>
</dbReference>
<evidence type="ECO:0000256" key="4">
    <source>
        <dbReference type="SAM" id="Phobius"/>
    </source>
</evidence>
<keyword evidence="4" id="KW-0472">Membrane</keyword>
<gene>
    <name evidence="5" type="ORF">EJB05_45783</name>
</gene>
<reference evidence="5 6" key="1">
    <citation type="journal article" date="2019" name="Sci. Rep.">
        <title>A high-quality genome of Eragrostis curvula grass provides insights into Poaceae evolution and supports new strategies to enhance forage quality.</title>
        <authorList>
            <person name="Carballo J."/>
            <person name="Santos B.A.C.M."/>
            <person name="Zappacosta D."/>
            <person name="Garbus I."/>
            <person name="Selva J.P."/>
            <person name="Gallo C.A."/>
            <person name="Diaz A."/>
            <person name="Albertini E."/>
            <person name="Caccamo M."/>
            <person name="Echenique V."/>
        </authorList>
    </citation>
    <scope>NUCLEOTIDE SEQUENCE [LARGE SCALE GENOMIC DNA]</scope>
    <source>
        <strain evidence="6">cv. Victoria</strain>
        <tissue evidence="5">Leaf</tissue>
    </source>
</reference>
<evidence type="ECO:0000256" key="2">
    <source>
        <dbReference type="ARBA" id="ARBA00008017"/>
    </source>
</evidence>
<feature type="transmembrane region" description="Helical" evidence="4">
    <location>
        <begin position="106"/>
        <end position="132"/>
    </location>
</feature>
<dbReference type="InterPro" id="IPR016688">
    <property type="entry name" value="MscS-like_plants/fungi"/>
</dbReference>
<dbReference type="OrthoDB" id="544685at2759"/>
<feature type="compositionally biased region" description="Low complexity" evidence="3">
    <location>
        <begin position="16"/>
        <end position="27"/>
    </location>
</feature>
<comment type="similarity">
    <text evidence="2">Belongs to the MscS (TC 1.A.23) family.</text>
</comment>
<dbReference type="AlphaFoldDB" id="A0A5J9TL90"/>
<keyword evidence="4" id="KW-1133">Transmembrane helix</keyword>
<evidence type="ECO:0000313" key="6">
    <source>
        <dbReference type="Proteomes" id="UP000324897"/>
    </source>
</evidence>
<protein>
    <submittedName>
        <fullName evidence="5">Uncharacterized protein</fullName>
    </submittedName>
</protein>